<keyword evidence="6 9" id="KW-0378">Hydrolase</keyword>
<keyword evidence="7 9" id="KW-0720">Serine protease</keyword>
<dbReference type="InterPro" id="IPR050131">
    <property type="entry name" value="Peptidase_S8_subtilisin-like"/>
</dbReference>
<dbReference type="InterPro" id="IPR015500">
    <property type="entry name" value="Peptidase_S8_subtilisin-rel"/>
</dbReference>
<dbReference type="PANTHER" id="PTHR43806:SF11">
    <property type="entry name" value="CEREVISIN-RELATED"/>
    <property type="match status" value="1"/>
</dbReference>
<dbReference type="PROSITE" id="PS00018">
    <property type="entry name" value="EF_HAND_1"/>
    <property type="match status" value="1"/>
</dbReference>
<evidence type="ECO:0000256" key="3">
    <source>
        <dbReference type="ARBA" id="ARBA00011073"/>
    </source>
</evidence>
<dbReference type="GO" id="GO:0006508">
    <property type="term" value="P:proteolysis"/>
    <property type="evidence" value="ECO:0007669"/>
    <property type="project" value="UniProtKB-KW"/>
</dbReference>
<dbReference type="Pfam" id="PF00082">
    <property type="entry name" value="Peptidase_S8"/>
    <property type="match status" value="1"/>
</dbReference>
<dbReference type="InterPro" id="IPR036852">
    <property type="entry name" value="Peptidase_S8/S53_dom_sf"/>
</dbReference>
<keyword evidence="14" id="KW-1185">Reference proteome</keyword>
<dbReference type="PROSITE" id="PS51892">
    <property type="entry name" value="SUBTILASE"/>
    <property type="match status" value="1"/>
</dbReference>
<dbReference type="PANTHER" id="PTHR43806">
    <property type="entry name" value="PEPTIDASE S8"/>
    <property type="match status" value="1"/>
</dbReference>
<dbReference type="Pfam" id="PF22148">
    <property type="entry name" value="Fervidolysin_NPro-like"/>
    <property type="match status" value="1"/>
</dbReference>
<evidence type="ECO:0000256" key="2">
    <source>
        <dbReference type="ARBA" id="ARBA00004613"/>
    </source>
</evidence>
<dbReference type="PROSITE" id="PS00138">
    <property type="entry name" value="SUBTILASE_SER"/>
    <property type="match status" value="1"/>
</dbReference>
<dbReference type="InterPro" id="IPR018247">
    <property type="entry name" value="EF_Hand_1_Ca_BS"/>
</dbReference>
<gene>
    <name evidence="13" type="ORF">BWZ43_22765</name>
</gene>
<dbReference type="InterPro" id="IPR023828">
    <property type="entry name" value="Peptidase_S8_Ser-AS"/>
</dbReference>
<evidence type="ECO:0000256" key="10">
    <source>
        <dbReference type="SAM" id="SignalP"/>
    </source>
</evidence>
<feature type="active site" description="Charge relay system" evidence="9">
    <location>
        <position position="172"/>
    </location>
</feature>
<evidence type="ECO:0000313" key="13">
    <source>
        <dbReference type="EMBL" id="OOP66097.1"/>
    </source>
</evidence>
<dbReference type="Gene3D" id="3.40.50.200">
    <property type="entry name" value="Peptidase S8/S53 domain"/>
    <property type="match status" value="1"/>
</dbReference>
<dbReference type="AlphaFoldDB" id="A0A8E2LCZ8"/>
<evidence type="ECO:0000256" key="5">
    <source>
        <dbReference type="ARBA" id="ARBA00022670"/>
    </source>
</evidence>
<protein>
    <recommendedName>
        <fullName evidence="15">Peptidase S8</fullName>
    </recommendedName>
</protein>
<evidence type="ECO:0000313" key="14">
    <source>
        <dbReference type="Proteomes" id="UP000189761"/>
    </source>
</evidence>
<dbReference type="PRINTS" id="PR00723">
    <property type="entry name" value="SUBTILISIN"/>
</dbReference>
<evidence type="ECO:0000256" key="4">
    <source>
        <dbReference type="ARBA" id="ARBA00022525"/>
    </source>
</evidence>
<evidence type="ECO:0000259" key="12">
    <source>
        <dbReference type="Pfam" id="PF22148"/>
    </source>
</evidence>
<evidence type="ECO:0000256" key="1">
    <source>
        <dbReference type="ARBA" id="ARBA00001913"/>
    </source>
</evidence>
<organism evidence="13 14">
    <name type="scientific">Heyndrickxia oleronia</name>
    <dbReference type="NCBI Taxonomy" id="38875"/>
    <lineage>
        <taxon>Bacteria</taxon>
        <taxon>Bacillati</taxon>
        <taxon>Bacillota</taxon>
        <taxon>Bacilli</taxon>
        <taxon>Bacillales</taxon>
        <taxon>Bacillaceae</taxon>
        <taxon>Heyndrickxia</taxon>
    </lineage>
</organism>
<feature type="active site" description="Charge relay system" evidence="9">
    <location>
        <position position="204"/>
    </location>
</feature>
<dbReference type="InterPro" id="IPR054399">
    <property type="entry name" value="Fervidolysin-like_N_prodom"/>
</dbReference>
<comment type="similarity">
    <text evidence="3 9">Belongs to the peptidase S8 family.</text>
</comment>
<comment type="caution">
    <text evidence="13">The sequence shown here is derived from an EMBL/GenBank/DDBJ whole genome shotgun (WGS) entry which is preliminary data.</text>
</comment>
<evidence type="ECO:0000259" key="11">
    <source>
        <dbReference type="Pfam" id="PF00082"/>
    </source>
</evidence>
<keyword evidence="5 9" id="KW-0645">Protease</keyword>
<dbReference type="GO" id="GO:0004252">
    <property type="term" value="F:serine-type endopeptidase activity"/>
    <property type="evidence" value="ECO:0007669"/>
    <property type="project" value="UniProtKB-UniRule"/>
</dbReference>
<feature type="domain" description="Fervidolysin-like N-terminal prodomain" evidence="12">
    <location>
        <begin position="58"/>
        <end position="124"/>
    </location>
</feature>
<dbReference type="Proteomes" id="UP000189761">
    <property type="component" value="Unassembled WGS sequence"/>
</dbReference>
<comment type="cofactor">
    <cofactor evidence="1">
        <name>Ca(2+)</name>
        <dbReference type="ChEBI" id="CHEBI:29108"/>
    </cofactor>
</comment>
<feature type="domain" description="Peptidase S8/S53" evidence="11">
    <location>
        <begin position="164"/>
        <end position="410"/>
    </location>
</feature>
<accession>A0A8E2LCZ8</accession>
<name>A0A8E2LCZ8_9BACI</name>
<dbReference type="PROSITE" id="PS00137">
    <property type="entry name" value="SUBTILASE_HIS"/>
    <property type="match status" value="1"/>
</dbReference>
<dbReference type="GO" id="GO:0005576">
    <property type="term" value="C:extracellular region"/>
    <property type="evidence" value="ECO:0007669"/>
    <property type="project" value="UniProtKB-SubCell"/>
</dbReference>
<dbReference type="Gene3D" id="2.60.120.380">
    <property type="match status" value="2"/>
</dbReference>
<dbReference type="SUPFAM" id="SSF52743">
    <property type="entry name" value="Subtilisin-like"/>
    <property type="match status" value="1"/>
</dbReference>
<keyword evidence="10" id="KW-0732">Signal</keyword>
<evidence type="ECO:0000256" key="7">
    <source>
        <dbReference type="ARBA" id="ARBA00022825"/>
    </source>
</evidence>
<keyword evidence="4" id="KW-0964">Secreted</keyword>
<feature type="signal peptide" evidence="10">
    <location>
        <begin position="1"/>
        <end position="25"/>
    </location>
</feature>
<dbReference type="EMBL" id="MTLA01000373">
    <property type="protein sequence ID" value="OOP66097.1"/>
    <property type="molecule type" value="Genomic_DNA"/>
</dbReference>
<comment type="subcellular location">
    <subcellularLocation>
        <location evidence="2">Secreted</location>
    </subcellularLocation>
</comment>
<feature type="active site" description="Charge relay system" evidence="9">
    <location>
        <position position="362"/>
    </location>
</feature>
<dbReference type="RefSeq" id="WP_078111280.1">
    <property type="nucleotide sequence ID" value="NZ_CP065424.1"/>
</dbReference>
<evidence type="ECO:0000256" key="6">
    <source>
        <dbReference type="ARBA" id="ARBA00022801"/>
    </source>
</evidence>
<evidence type="ECO:0000256" key="9">
    <source>
        <dbReference type="PROSITE-ProRule" id="PRU01240"/>
    </source>
</evidence>
<keyword evidence="8" id="KW-0106">Calcium</keyword>
<dbReference type="InterPro" id="IPR000209">
    <property type="entry name" value="Peptidase_S8/S53_dom"/>
</dbReference>
<dbReference type="InterPro" id="IPR022398">
    <property type="entry name" value="Peptidase_S8_His-AS"/>
</dbReference>
<evidence type="ECO:0000256" key="8">
    <source>
        <dbReference type="ARBA" id="ARBA00022837"/>
    </source>
</evidence>
<evidence type="ECO:0008006" key="15">
    <source>
        <dbReference type="Google" id="ProtNLM"/>
    </source>
</evidence>
<sequence>MKRMLRTSLAIAASVMLVIPSVAQAVENDEVYQSASMKKSALTEQLLKSEKEQKLDAYKSSQKENLDIDTLVVRYSHTISKEIHKRAGVQVVRSIPALGYDIVYIPKGKKLSEVLKVYKNDKAITEITPSVKFKKLGDVDPKKSKMYQLQMLNIEKALKYAGNHKVVVAVIDGGVDYRHPELSSQVLPPYNAAAPAKTPVPDMHGTHVAGIIAAAANNGLGGHGINPKAKILPIDVFNGGQSANDYTIAQGIMYAIEKKADIINMSLGSYNNSPILADAIQRAIDAGITVIAAAGNEATDDYSYPAAYPGVISVGNINKNKQLSESSNYGSSVDLVAPGEEIYSTAYSTEKNHTFMKLTGTSMASPVVAGVASLLKSKYPNLKPNEIEYILENTATDLGEHGYDLTFANGLVNPVAALKFDLKQLPKFIDVQGSELLKAAQPLKQEGKNSINGKITLQQEVQLFKMELKAGEHVQTVLDAAKSFDYGMDFYFFPEGSQKINGQPLEINKTRAGGQEAYLYSADMDGTLVIGIKDVNGSYSKTGKSTFTFTAEKFTSLIPNTNSMEQPIKIDSFPYNSAEQKGEPLTLFNTEGMPDSDYFTFEVNEPKVLSFTLDGLPGVNSTLSVSVLNNENKQELEYLPIIYSDDNGIGIGERLSFEAIPGMKYMLTVSNESMPDFSITALLAGLLGTGGGMNQEISFDYSSYPYNLKVEQAILPKDEDGLPLVDNLESQFINDQMTISEYADKKSTETNSGLDALLDDDGNEFSEKEIEAILTQSIPITQNHHKGYFQITGDQDYYTISPNEDAIYDISVENGPGQLINSSIYEYDPDLNMLMPYSNLSGGLGDILSLLLGIGSSSSYVPLKKDTQYIIKLENDMGNISADPYLLTVDKVATSPEKDEDLNSFETAVDMIQGKTYQNYFIYPGDTDYYYYQHHGANQIMDLKIQEKQRTAMEKGNLPADLFPSTIFSGMLIEDTNGNKQIDNDEMLKSIPIGASLFDLSLGDIDVSFKAQNGVGYFVVLNPLIPQVNLNPYEVKMIALKDQKTDEDGEVTNHIPKKPLVLKKQQGKLIGQGYMNAGVPFGDIDHFRLDLKKTTNVSMMLEMEKSLDGVIEIYNSKGKLIKRFDDYGESDEELAKLKLNKGTYYIELSEATGKAGTEKYKLTISLN</sequence>
<reference evidence="13 14" key="1">
    <citation type="submission" date="2017-01" db="EMBL/GenBank/DDBJ databases">
        <title>Draft genome sequence of Bacillus oleronius.</title>
        <authorList>
            <person name="Allam M."/>
        </authorList>
    </citation>
    <scope>NUCLEOTIDE SEQUENCE [LARGE SCALE GENOMIC DNA]</scope>
    <source>
        <strain evidence="13 14">DSM 9356</strain>
    </source>
</reference>
<feature type="chain" id="PRO_5034363991" description="Peptidase S8" evidence="10">
    <location>
        <begin position="26"/>
        <end position="1167"/>
    </location>
</feature>
<proteinExistence type="inferred from homology"/>